<dbReference type="PANTHER" id="PTHR46401:SF2">
    <property type="entry name" value="GLYCOSYLTRANSFERASE WBBK-RELATED"/>
    <property type="match status" value="1"/>
</dbReference>
<sequence length="1104" mass="125866">MDVLLKHAEDLASRLIMDVYLPIQGRVAYVVSHGQSYASNGYSIRTQAIAKALNINGLETLCFVRPGRPWELGVKKGSINPEVAINGVRYIHSRWKNDIPPNNEQASLEASVACYSDLFSIYRPEIILAASDYTVGLPAWIVSKSLGLPFYNEVRGFWELSKAAREPGFEKTLDFQIEADRNSFVSSKAIKIFTLNQRMKAELTKRGLDNNKISIVPNCISEVPKVRQSISNLRAKLRINDDDKVVGYIGSFSSYEGIDLLIDACKKLRIQEEKIKLLLVGDYEPVNETISTPQRISNESWFIQVGRVPHELVADYYALIDTVVIPRKKLAVCELVSPIKVAEAIAFGKQLVVSDVVPLNEIVGKNKNITVFESGNINNLVKCIHNSLNVPDSNTNQISLLKDYISELVSELKTKNFQPKCVKSSRNYEDREEEVKQLEKRIENKLETLEGASSNISFQLANQDQLRADFNGNRSNSYLKNIKPITNRLSEKFPNGPSNKYTENKTEKQELINEAQYIKEKTIRLKENTREDVAQIKIPIHGSILELSSTIVYHVSNSQTTRKAVVLFQFFDQFEKIIKRIPGVGIAAAFDQHFRYLNKNNNSLEDDVKEIFKLNLPDDVASVAISVASLGLKSDEHIDIRILGRCYNIEAEMLRKKEFLKRQPMPPAIVHEPTHKRLIKDLVVACILDEFTTECLEHEVILIKITQENWAYELEKNHPNFLLVESCWKGNNNNWGTLSKGSGAGKKLSGLLTFCKKKNIPTIFWNKEDPPHYQKFGPIAKFFDVAITTDSNMIPFYKKDYGIDVYPLSFAAQPKIHNPRSILIRKAKTVFAGSYYEDKPKRCSDFKFIFDQIENAGLEFDIFDRNFGKNIKKFIFPEKYQKNIIGNLIPSEVWKAHQGYKYQVNINSVQDSETMFARRVYESLASGTPVISNDSVGVRKLFGDIVIMPKNNKTITSQLGELERSPDEYRNLSRCGVRRVMRSHTYGHRIQELCNLIGLDVKISYPDATLALTAKSEKEIDQAKKIFKEQTAQNKKLFIQLGNFESAYHYLNQSSHSITYAMDFAKKFYPSENSFYNTENVLKADMKDNIIPEALEDFIYWGHL</sequence>
<keyword evidence="2" id="KW-0175">Coiled coil</keyword>
<feature type="coiled-coil region" evidence="2">
    <location>
        <begin position="421"/>
        <end position="455"/>
    </location>
</feature>
<evidence type="ECO:0000256" key="1">
    <source>
        <dbReference type="ARBA" id="ARBA00022679"/>
    </source>
</evidence>
<dbReference type="EMBL" id="CP092418">
    <property type="protein sequence ID" value="USD22387.1"/>
    <property type="molecule type" value="Genomic_DNA"/>
</dbReference>
<dbReference type="InterPro" id="IPR001296">
    <property type="entry name" value="Glyco_trans_1"/>
</dbReference>
<dbReference type="Pfam" id="PF13579">
    <property type="entry name" value="Glyco_trans_4_4"/>
    <property type="match status" value="1"/>
</dbReference>
<name>A0ABY4VDN4_9GAMM</name>
<evidence type="ECO:0000313" key="7">
    <source>
        <dbReference type="Proteomes" id="UP001055658"/>
    </source>
</evidence>
<evidence type="ECO:0000256" key="2">
    <source>
        <dbReference type="SAM" id="Coils"/>
    </source>
</evidence>
<dbReference type="Pfam" id="PF00534">
    <property type="entry name" value="Glycos_transf_1"/>
    <property type="match status" value="1"/>
</dbReference>
<evidence type="ECO:0000259" key="4">
    <source>
        <dbReference type="Pfam" id="PF13524"/>
    </source>
</evidence>
<keyword evidence="7" id="KW-1185">Reference proteome</keyword>
<dbReference type="EC" id="2.4.-.-" evidence="6"/>
<dbReference type="RefSeq" id="WP_252084746.1">
    <property type="nucleotide sequence ID" value="NZ_CP092418.1"/>
</dbReference>
<evidence type="ECO:0000259" key="3">
    <source>
        <dbReference type="Pfam" id="PF00534"/>
    </source>
</evidence>
<gene>
    <name evidence="6" type="ORF">MJO52_04445</name>
</gene>
<accession>A0ABY4VDN4</accession>
<feature type="domain" description="Spore protein YkvP/CgeB glycosyl transferase-like" evidence="4">
    <location>
        <begin position="848"/>
        <end position="994"/>
    </location>
</feature>
<feature type="domain" description="Glycosyltransferase subfamily 4-like N-terminal" evidence="5">
    <location>
        <begin position="41"/>
        <end position="219"/>
    </location>
</feature>
<evidence type="ECO:0000259" key="5">
    <source>
        <dbReference type="Pfam" id="PF13579"/>
    </source>
</evidence>
<organism evidence="6 7">
    <name type="scientific">Microbulbifer variabilis</name>
    <dbReference type="NCBI Taxonomy" id="266805"/>
    <lineage>
        <taxon>Bacteria</taxon>
        <taxon>Pseudomonadati</taxon>
        <taxon>Pseudomonadota</taxon>
        <taxon>Gammaproteobacteria</taxon>
        <taxon>Cellvibrionales</taxon>
        <taxon>Microbulbiferaceae</taxon>
        <taxon>Microbulbifer</taxon>
    </lineage>
</organism>
<dbReference type="Gene3D" id="3.40.50.2000">
    <property type="entry name" value="Glycogen Phosphorylase B"/>
    <property type="match status" value="2"/>
</dbReference>
<dbReference type="GO" id="GO:0016757">
    <property type="term" value="F:glycosyltransferase activity"/>
    <property type="evidence" value="ECO:0007669"/>
    <property type="project" value="UniProtKB-KW"/>
</dbReference>
<dbReference type="Proteomes" id="UP001055658">
    <property type="component" value="Chromosome"/>
</dbReference>
<dbReference type="SUPFAM" id="SSF53756">
    <property type="entry name" value="UDP-Glycosyltransferase/glycogen phosphorylase"/>
    <property type="match status" value="2"/>
</dbReference>
<reference evidence="6" key="1">
    <citation type="submission" date="2022-02" db="EMBL/GenBank/DDBJ databases">
        <title>Coral-associated bacteria.</title>
        <authorList>
            <person name="Tang K."/>
            <person name="Wang X."/>
        </authorList>
    </citation>
    <scope>NUCLEOTIDE SEQUENCE</scope>
    <source>
        <strain evidence="6">SCSIO 43006</strain>
    </source>
</reference>
<keyword evidence="6" id="KW-0328">Glycosyltransferase</keyword>
<proteinExistence type="predicted"/>
<keyword evidence="1 6" id="KW-0808">Transferase</keyword>
<dbReference type="InterPro" id="IPR028098">
    <property type="entry name" value="Glyco_trans_4-like_N"/>
</dbReference>
<dbReference type="PANTHER" id="PTHR46401">
    <property type="entry name" value="GLYCOSYLTRANSFERASE WBBK-RELATED"/>
    <property type="match status" value="1"/>
</dbReference>
<dbReference type="InterPro" id="IPR055259">
    <property type="entry name" value="YkvP/CgeB_Glyco_trans-like"/>
</dbReference>
<feature type="domain" description="Glycosyl transferase family 1" evidence="3">
    <location>
        <begin position="231"/>
        <end position="393"/>
    </location>
</feature>
<protein>
    <submittedName>
        <fullName evidence="6">Glycosyltransferase</fullName>
        <ecNumber evidence="6">2.4.-.-</ecNumber>
    </submittedName>
</protein>
<dbReference type="Pfam" id="PF13524">
    <property type="entry name" value="Glyco_trans_1_2"/>
    <property type="match status" value="1"/>
</dbReference>
<evidence type="ECO:0000313" key="6">
    <source>
        <dbReference type="EMBL" id="USD22387.1"/>
    </source>
</evidence>